<protein>
    <submittedName>
        <fullName evidence="1">Uncharacterized protein</fullName>
    </submittedName>
</protein>
<name>A0A1D8P3S2_9FLAO</name>
<organism evidence="1 2">
    <name type="scientific">Urechidicola croceus</name>
    <dbReference type="NCBI Taxonomy" id="1850246"/>
    <lineage>
        <taxon>Bacteria</taxon>
        <taxon>Pseudomonadati</taxon>
        <taxon>Bacteroidota</taxon>
        <taxon>Flavobacteriia</taxon>
        <taxon>Flavobacteriales</taxon>
        <taxon>Flavobacteriaceae</taxon>
        <taxon>Urechidicola</taxon>
    </lineage>
</organism>
<dbReference type="RefSeq" id="WP_070235311.1">
    <property type="nucleotide sequence ID" value="NZ_CP017478.1"/>
</dbReference>
<reference evidence="1 2" key="1">
    <citation type="submission" date="2016-10" db="EMBL/GenBank/DDBJ databases">
        <title>Lutibacter sp. LPB0138, isolated from marine gastropod.</title>
        <authorList>
            <person name="Kim E."/>
            <person name="Yi H."/>
        </authorList>
    </citation>
    <scope>NUCLEOTIDE SEQUENCE [LARGE SCALE GENOMIC DNA]</scope>
    <source>
        <strain evidence="1 2">LPB0138</strain>
    </source>
</reference>
<dbReference type="STRING" id="1850246.LPB138_00085"/>
<dbReference type="Proteomes" id="UP000176050">
    <property type="component" value="Chromosome"/>
</dbReference>
<sequence length="231" mass="27240">MVRLSDYLNYLNDEIIQARKLADEHAVEIAKEYAKHEHLRYFRVPRFSTPSIKMEIPIKISELDTKTKYNFKMNEESFIEDVNTKIKEVNLEKNLKLTPITKKTLSTNNFKTIIKTLEDKDYRFVRKIEDSLNQIDFKKPLRSLLNSTDFSTLATVNEKEEMATILRESMKNRYTPVSAKLNNIFIDPDTTKETDKDKILLKLNVEMVEEGIRILRVKDEKGNEIEEIIFE</sequence>
<evidence type="ECO:0000313" key="2">
    <source>
        <dbReference type="Proteomes" id="UP000176050"/>
    </source>
</evidence>
<dbReference type="EMBL" id="CP017478">
    <property type="protein sequence ID" value="AOW19181.1"/>
    <property type="molecule type" value="Genomic_DNA"/>
</dbReference>
<dbReference type="AlphaFoldDB" id="A0A1D8P3S2"/>
<proteinExistence type="predicted"/>
<dbReference type="OrthoDB" id="7067605at2"/>
<accession>A0A1D8P3S2</accession>
<keyword evidence="2" id="KW-1185">Reference proteome</keyword>
<evidence type="ECO:0000313" key="1">
    <source>
        <dbReference type="EMBL" id="AOW19181.1"/>
    </source>
</evidence>
<gene>
    <name evidence="1" type="ORF">LPB138_00085</name>
</gene>
<dbReference type="KEGG" id="lul:LPB138_00085"/>